<keyword evidence="4" id="KW-1133">Transmembrane helix</keyword>
<dbReference type="CDD" id="cd08829">
    <property type="entry name" value="SPFH_paraslipin"/>
    <property type="match status" value="1"/>
</dbReference>
<dbReference type="Proteomes" id="UP000777784">
    <property type="component" value="Unassembled WGS sequence"/>
</dbReference>
<dbReference type="SMART" id="SM00244">
    <property type="entry name" value="PHB"/>
    <property type="match status" value="1"/>
</dbReference>
<dbReference type="PRINTS" id="PR00721">
    <property type="entry name" value="STOMATIN"/>
</dbReference>
<feature type="transmembrane region" description="Helical" evidence="4">
    <location>
        <begin position="6"/>
        <end position="24"/>
    </location>
</feature>
<dbReference type="PANTHER" id="PTHR10264">
    <property type="entry name" value="BAND 7 PROTEIN-RELATED"/>
    <property type="match status" value="1"/>
</dbReference>
<proteinExistence type="inferred from homology"/>
<dbReference type="GO" id="GO:0098552">
    <property type="term" value="C:side of membrane"/>
    <property type="evidence" value="ECO:0007669"/>
    <property type="project" value="UniProtKB-ARBA"/>
</dbReference>
<comment type="subcellular location">
    <subcellularLocation>
        <location evidence="1">Membrane</location>
    </subcellularLocation>
</comment>
<evidence type="ECO:0000256" key="2">
    <source>
        <dbReference type="ARBA" id="ARBA00008164"/>
    </source>
</evidence>
<dbReference type="FunFam" id="3.30.479.30:FF:000004">
    <property type="entry name" value="Putative membrane protease family, stomatin"/>
    <property type="match status" value="1"/>
</dbReference>
<protein>
    <submittedName>
        <fullName evidence="6">SPFH/Band 7/PHB domain protein</fullName>
    </submittedName>
</protein>
<dbReference type="InterPro" id="IPR018080">
    <property type="entry name" value="Band_7/stomatin-like_CS"/>
</dbReference>
<dbReference type="InterPro" id="IPR036013">
    <property type="entry name" value="Band_7/SPFH_dom_sf"/>
</dbReference>
<comment type="caution">
    <text evidence="6">The sequence shown here is derived from an EMBL/GenBank/DDBJ whole genome shotgun (WGS) entry which is preliminary data.</text>
</comment>
<evidence type="ECO:0000256" key="1">
    <source>
        <dbReference type="ARBA" id="ARBA00004370"/>
    </source>
</evidence>
<dbReference type="InterPro" id="IPR001107">
    <property type="entry name" value="Band_7"/>
</dbReference>
<feature type="domain" description="Band 7" evidence="5">
    <location>
        <begin position="19"/>
        <end position="176"/>
    </location>
</feature>
<evidence type="ECO:0000259" key="5">
    <source>
        <dbReference type="SMART" id="SM00244"/>
    </source>
</evidence>
<dbReference type="EMBL" id="JAHJDP010000023">
    <property type="protein sequence ID" value="MBU2690028.1"/>
    <property type="molecule type" value="Genomic_DNA"/>
</dbReference>
<comment type="similarity">
    <text evidence="2">Belongs to the band 7/mec-2 family.</text>
</comment>
<dbReference type="AlphaFoldDB" id="A0A948RUX5"/>
<keyword evidence="3 4" id="KW-0472">Membrane</keyword>
<evidence type="ECO:0000313" key="7">
    <source>
        <dbReference type="Proteomes" id="UP000777784"/>
    </source>
</evidence>
<dbReference type="SUPFAM" id="SSF117892">
    <property type="entry name" value="Band 7/SPFH domain"/>
    <property type="match status" value="1"/>
</dbReference>
<dbReference type="PROSITE" id="PS01270">
    <property type="entry name" value="BAND_7"/>
    <property type="match status" value="1"/>
</dbReference>
<dbReference type="PANTHER" id="PTHR10264:SF19">
    <property type="entry name" value="AT06885P-RELATED"/>
    <property type="match status" value="1"/>
</dbReference>
<sequence>MEIIPIVIVAIVLFIVVGQSLKIIKPYQRGVVERLGKYQRTVGSGLTMIMPFVERILKVDMREQVVDVPPQEVITKDNVVVTVDAIVYFEATDPVKLLYNVANFYAAATKLAQTNLRNIIGDMALDGTLTSRETINTRLRQILDDATDRWGVRVVRVEIQRIDPPGDVMEAMHRQMKAERLRRAMVLEADGDREAKIMRANGEKQAAILEAEGRAEAIRQVANADKFRLLTVADGEAEAVIKVYKAIHDGNPTSDLIAIKYLEALEKVANGQATKIFLPMESSSMLGALGGLVEAFRSKMDGAKAGGGPAAN</sequence>
<evidence type="ECO:0000256" key="3">
    <source>
        <dbReference type="ARBA" id="ARBA00023136"/>
    </source>
</evidence>
<accession>A0A948RUX5</accession>
<keyword evidence="4" id="KW-0812">Transmembrane</keyword>
<name>A0A948RUX5_UNCEI</name>
<dbReference type="InterPro" id="IPR001972">
    <property type="entry name" value="Stomatin_HflK_fam"/>
</dbReference>
<dbReference type="InterPro" id="IPR043202">
    <property type="entry name" value="Band-7_stomatin-like"/>
</dbReference>
<gene>
    <name evidence="6" type="ORF">KJ970_03810</name>
</gene>
<dbReference type="Pfam" id="PF01145">
    <property type="entry name" value="Band_7"/>
    <property type="match status" value="1"/>
</dbReference>
<dbReference type="GO" id="GO:0005886">
    <property type="term" value="C:plasma membrane"/>
    <property type="evidence" value="ECO:0007669"/>
    <property type="project" value="InterPro"/>
</dbReference>
<evidence type="ECO:0000256" key="4">
    <source>
        <dbReference type="SAM" id="Phobius"/>
    </source>
</evidence>
<reference evidence="6" key="1">
    <citation type="submission" date="2021-05" db="EMBL/GenBank/DDBJ databases">
        <title>Energy efficiency and biological interactions define the core microbiome of deep oligotrophic groundwater.</title>
        <authorList>
            <person name="Mehrshad M."/>
            <person name="Lopez-Fernandez M."/>
            <person name="Bell E."/>
            <person name="Bernier-Latmani R."/>
            <person name="Bertilsson S."/>
            <person name="Dopson M."/>
        </authorList>
    </citation>
    <scope>NUCLEOTIDE SEQUENCE</scope>
    <source>
        <strain evidence="6">Modern_marine.mb.64</strain>
    </source>
</reference>
<organism evidence="6 7">
    <name type="scientific">Eiseniibacteriota bacterium</name>
    <dbReference type="NCBI Taxonomy" id="2212470"/>
    <lineage>
        <taxon>Bacteria</taxon>
        <taxon>Candidatus Eiseniibacteriota</taxon>
    </lineage>
</organism>
<evidence type="ECO:0000313" key="6">
    <source>
        <dbReference type="EMBL" id="MBU2690028.1"/>
    </source>
</evidence>
<dbReference type="Gene3D" id="3.30.479.30">
    <property type="entry name" value="Band 7 domain"/>
    <property type="match status" value="1"/>
</dbReference>